<sequence length="83" mass="9426">MHALPKMAPPLQAILMSELSRGNSILSVGDWPPTCRLLVTLARPFRKKYATVAEVEYAVVNDPHYWKAEYRYRNGLECLACGF</sequence>
<organism evidence="1 2">
    <name type="scientific">Aminobacter anthyllidis</name>
    <dbReference type="NCBI Taxonomy" id="1035067"/>
    <lineage>
        <taxon>Bacteria</taxon>
        <taxon>Pseudomonadati</taxon>
        <taxon>Pseudomonadota</taxon>
        <taxon>Alphaproteobacteria</taxon>
        <taxon>Hyphomicrobiales</taxon>
        <taxon>Phyllobacteriaceae</taxon>
        <taxon>Aminobacter</taxon>
    </lineage>
</organism>
<reference evidence="1" key="2">
    <citation type="submission" date="2021-03" db="EMBL/GenBank/DDBJ databases">
        <authorList>
            <person name="Artuso I."/>
            <person name="Turrini P."/>
            <person name="Pirolo M."/>
            <person name="Lugli G.A."/>
            <person name="Ventura M."/>
            <person name="Visca P."/>
        </authorList>
    </citation>
    <scope>NUCLEOTIDE SEQUENCE</scope>
    <source>
        <strain evidence="1">LMG 26462</strain>
    </source>
</reference>
<accession>A0A9X1AF77</accession>
<protein>
    <submittedName>
        <fullName evidence="1">Uncharacterized protein</fullName>
    </submittedName>
</protein>
<evidence type="ECO:0000313" key="1">
    <source>
        <dbReference type="EMBL" id="MBT1158706.1"/>
    </source>
</evidence>
<dbReference type="AlphaFoldDB" id="A0A9X1AF77"/>
<proteinExistence type="predicted"/>
<evidence type="ECO:0000313" key="2">
    <source>
        <dbReference type="Proteomes" id="UP001138921"/>
    </source>
</evidence>
<dbReference type="RefSeq" id="WP_214392583.1">
    <property type="nucleotide sequence ID" value="NZ_JAFLWW010000008.1"/>
</dbReference>
<keyword evidence="2" id="KW-1185">Reference proteome</keyword>
<comment type="caution">
    <text evidence="1">The sequence shown here is derived from an EMBL/GenBank/DDBJ whole genome shotgun (WGS) entry which is preliminary data.</text>
</comment>
<reference evidence="1" key="1">
    <citation type="journal article" date="2021" name="Microorganisms">
        <title>Phylogenomic Reconstruction and Metabolic Potential of the Genus Aminobacter.</title>
        <authorList>
            <person name="Artuso I."/>
            <person name="Turrini P."/>
            <person name="Pirolo M."/>
            <person name="Lugli G.A."/>
            <person name="Ventura M."/>
            <person name="Visca P."/>
        </authorList>
    </citation>
    <scope>NUCLEOTIDE SEQUENCE</scope>
    <source>
        <strain evidence="1">LMG 26462</strain>
    </source>
</reference>
<dbReference type="Proteomes" id="UP001138921">
    <property type="component" value="Unassembled WGS sequence"/>
</dbReference>
<name>A0A9X1AF77_9HYPH</name>
<gene>
    <name evidence="1" type="ORF">J1C56_24340</name>
</gene>
<dbReference type="EMBL" id="JAFLWW010000008">
    <property type="protein sequence ID" value="MBT1158706.1"/>
    <property type="molecule type" value="Genomic_DNA"/>
</dbReference>